<keyword evidence="2" id="KW-0805">Transcription regulation</keyword>
<dbReference type="PANTHER" id="PTHR43133:SF8">
    <property type="entry name" value="RNA POLYMERASE SIGMA FACTOR HI_1459-RELATED"/>
    <property type="match status" value="1"/>
</dbReference>
<evidence type="ECO:0000256" key="2">
    <source>
        <dbReference type="ARBA" id="ARBA00023015"/>
    </source>
</evidence>
<proteinExistence type="inferred from homology"/>
<evidence type="ECO:0000256" key="1">
    <source>
        <dbReference type="ARBA" id="ARBA00010641"/>
    </source>
</evidence>
<dbReference type="NCBIfam" id="TIGR02937">
    <property type="entry name" value="sigma70-ECF"/>
    <property type="match status" value="1"/>
</dbReference>
<reference evidence="8 9" key="1">
    <citation type="submission" date="2019-01" db="EMBL/GenBank/DDBJ databases">
        <title>Geovibrio thiophilus DSM 11263, complete genome.</title>
        <authorList>
            <person name="Spring S."/>
            <person name="Bunk B."/>
            <person name="Sproer C."/>
        </authorList>
    </citation>
    <scope>NUCLEOTIDE SEQUENCE [LARGE SCALE GENOMIC DNA]</scope>
    <source>
        <strain evidence="8 9">DSM 11263</strain>
    </source>
</reference>
<dbReference type="PANTHER" id="PTHR43133">
    <property type="entry name" value="RNA POLYMERASE ECF-TYPE SIGMA FACTO"/>
    <property type="match status" value="1"/>
</dbReference>
<dbReference type="InterPro" id="IPR013324">
    <property type="entry name" value="RNA_pol_sigma_r3/r4-like"/>
</dbReference>
<evidence type="ECO:0000256" key="3">
    <source>
        <dbReference type="ARBA" id="ARBA00023082"/>
    </source>
</evidence>
<dbReference type="Pfam" id="PF04542">
    <property type="entry name" value="Sigma70_r2"/>
    <property type="match status" value="1"/>
</dbReference>
<dbReference type="SUPFAM" id="SSF88946">
    <property type="entry name" value="Sigma2 domain of RNA polymerase sigma factors"/>
    <property type="match status" value="1"/>
</dbReference>
<evidence type="ECO:0000256" key="5">
    <source>
        <dbReference type="ARBA" id="ARBA00023163"/>
    </source>
</evidence>
<dbReference type="InterPro" id="IPR036388">
    <property type="entry name" value="WH-like_DNA-bd_sf"/>
</dbReference>
<dbReference type="Pfam" id="PF08281">
    <property type="entry name" value="Sigma70_r4_2"/>
    <property type="match status" value="1"/>
</dbReference>
<dbReference type="InterPro" id="IPR014284">
    <property type="entry name" value="RNA_pol_sigma-70_dom"/>
</dbReference>
<keyword evidence="3" id="KW-0731">Sigma factor</keyword>
<dbReference type="AlphaFoldDB" id="A0A3R5XY83"/>
<dbReference type="Proteomes" id="UP000287502">
    <property type="component" value="Chromosome"/>
</dbReference>
<keyword evidence="9" id="KW-1185">Reference proteome</keyword>
<dbReference type="EMBL" id="CP035108">
    <property type="protein sequence ID" value="QAR33672.1"/>
    <property type="molecule type" value="Genomic_DNA"/>
</dbReference>
<dbReference type="Gene3D" id="1.10.10.10">
    <property type="entry name" value="Winged helix-like DNA-binding domain superfamily/Winged helix DNA-binding domain"/>
    <property type="match status" value="1"/>
</dbReference>
<evidence type="ECO:0000259" key="7">
    <source>
        <dbReference type="Pfam" id="PF08281"/>
    </source>
</evidence>
<dbReference type="InterPro" id="IPR007627">
    <property type="entry name" value="RNA_pol_sigma70_r2"/>
</dbReference>
<feature type="domain" description="RNA polymerase sigma-70 region 2" evidence="6">
    <location>
        <begin position="30"/>
        <end position="95"/>
    </location>
</feature>
<sequence length="202" mass="23534">MCSKLQPDISDRELIERLVCGEYEYFRVFVKRFESLVFETVGRHVPEDMTEDVAQEVFIKVFKSLKTLDNSEKVKGWLKKVSINCCCDYWRREYRKNETSLSSLSYEGGNLLERLESESAGDEFERKSRQTHLRMILDRAMLVLSPKDRILMELVYFDGVSAAEAADVMNMTRAGVKVRAFRAKKKLSDALKRMGIRDSNYE</sequence>
<feature type="domain" description="RNA polymerase sigma factor 70 region 4 type 2" evidence="7">
    <location>
        <begin position="135"/>
        <end position="187"/>
    </location>
</feature>
<dbReference type="GO" id="GO:0016987">
    <property type="term" value="F:sigma factor activity"/>
    <property type="evidence" value="ECO:0007669"/>
    <property type="project" value="UniProtKB-KW"/>
</dbReference>
<gene>
    <name evidence="8" type="ORF">EP073_09735</name>
</gene>
<evidence type="ECO:0000313" key="8">
    <source>
        <dbReference type="EMBL" id="QAR33672.1"/>
    </source>
</evidence>
<keyword evidence="4" id="KW-0238">DNA-binding</keyword>
<evidence type="ECO:0000259" key="6">
    <source>
        <dbReference type="Pfam" id="PF04542"/>
    </source>
</evidence>
<organism evidence="8 9">
    <name type="scientific">Geovibrio thiophilus</name>
    <dbReference type="NCBI Taxonomy" id="139438"/>
    <lineage>
        <taxon>Bacteria</taxon>
        <taxon>Pseudomonadati</taxon>
        <taxon>Deferribacterota</taxon>
        <taxon>Deferribacteres</taxon>
        <taxon>Deferribacterales</taxon>
        <taxon>Geovibrionaceae</taxon>
        <taxon>Geovibrio</taxon>
    </lineage>
</organism>
<accession>A0A3R5XY83</accession>
<protein>
    <submittedName>
        <fullName evidence="8">Sigma-70 family RNA polymerase sigma factor</fullName>
    </submittedName>
</protein>
<name>A0A3R5XY83_9BACT</name>
<dbReference type="KEGG" id="gtl:EP073_09735"/>
<dbReference type="RefSeq" id="WP_128466958.1">
    <property type="nucleotide sequence ID" value="NZ_CP035108.1"/>
</dbReference>
<dbReference type="OrthoDB" id="9796555at2"/>
<comment type="similarity">
    <text evidence="1">Belongs to the sigma-70 factor family. ECF subfamily.</text>
</comment>
<dbReference type="GO" id="GO:0003677">
    <property type="term" value="F:DNA binding"/>
    <property type="evidence" value="ECO:0007669"/>
    <property type="project" value="UniProtKB-KW"/>
</dbReference>
<dbReference type="Gene3D" id="1.10.1740.10">
    <property type="match status" value="1"/>
</dbReference>
<evidence type="ECO:0000313" key="9">
    <source>
        <dbReference type="Proteomes" id="UP000287502"/>
    </source>
</evidence>
<dbReference type="InterPro" id="IPR013249">
    <property type="entry name" value="RNA_pol_sigma70_r4_t2"/>
</dbReference>
<evidence type="ECO:0000256" key="4">
    <source>
        <dbReference type="ARBA" id="ARBA00023125"/>
    </source>
</evidence>
<keyword evidence="5" id="KW-0804">Transcription</keyword>
<dbReference type="GO" id="GO:0006352">
    <property type="term" value="P:DNA-templated transcription initiation"/>
    <property type="evidence" value="ECO:0007669"/>
    <property type="project" value="InterPro"/>
</dbReference>
<dbReference type="SUPFAM" id="SSF88659">
    <property type="entry name" value="Sigma3 and sigma4 domains of RNA polymerase sigma factors"/>
    <property type="match status" value="1"/>
</dbReference>
<dbReference type="InterPro" id="IPR013325">
    <property type="entry name" value="RNA_pol_sigma_r2"/>
</dbReference>
<dbReference type="InterPro" id="IPR039425">
    <property type="entry name" value="RNA_pol_sigma-70-like"/>
</dbReference>